<proteinExistence type="predicted"/>
<dbReference type="Proteomes" id="UP000658733">
    <property type="component" value="Unassembled WGS sequence"/>
</dbReference>
<dbReference type="EMBL" id="JADIIN010000043">
    <property type="protein sequence ID" value="MBF4468835.1"/>
    <property type="molecule type" value="Genomic_DNA"/>
</dbReference>
<evidence type="ECO:0000313" key="2">
    <source>
        <dbReference type="Proteomes" id="UP000658733"/>
    </source>
</evidence>
<dbReference type="AlphaFoldDB" id="A0A843AIE6"/>
<comment type="caution">
    <text evidence="1">The sequence shown here is derived from an EMBL/GenBank/DDBJ whole genome shotgun (WGS) entry which is preliminary data.</text>
</comment>
<reference evidence="1" key="1">
    <citation type="submission" date="2020-10" db="EMBL/GenBank/DDBJ databases">
        <title>Dehalococcoides mccartyi of a TCE/Cr reducing biochatode.</title>
        <authorList>
            <person name="Matturro B."/>
        </authorList>
    </citation>
    <scope>NUCLEOTIDE SEQUENCE</scope>
    <source>
        <strain evidence="1">Bin4</strain>
    </source>
</reference>
<organism evidence="1 2">
    <name type="scientific">Methanobrevibacter arboriphilus</name>
    <dbReference type="NCBI Taxonomy" id="39441"/>
    <lineage>
        <taxon>Archaea</taxon>
        <taxon>Methanobacteriati</taxon>
        <taxon>Methanobacteriota</taxon>
        <taxon>Methanomada group</taxon>
        <taxon>Methanobacteria</taxon>
        <taxon>Methanobacteriales</taxon>
        <taxon>Methanobacteriaceae</taxon>
        <taxon>Methanobrevibacter</taxon>
    </lineage>
</organism>
<evidence type="ECO:0000313" key="1">
    <source>
        <dbReference type="EMBL" id="MBF4468835.1"/>
    </source>
</evidence>
<protein>
    <submittedName>
        <fullName evidence="1">Uncharacterized protein</fullName>
    </submittedName>
</protein>
<sequence length="46" mass="5371">MSEILIKKLKSIVEDSDGDYIVFKELMLSEFSLIDRLRILISLIRS</sequence>
<gene>
    <name evidence="1" type="ORF">ISP01_05455</name>
</gene>
<name>A0A843AIE6_METAZ</name>
<accession>A0A843AIE6</accession>